<feature type="domain" description="ShKT" evidence="3">
    <location>
        <begin position="128"/>
        <end position="156"/>
    </location>
</feature>
<dbReference type="PANTHER" id="PTHR21724:SF109">
    <property type="entry name" value="SHKT DOMAIN-CONTAINING PROTEIN"/>
    <property type="match status" value="1"/>
</dbReference>
<gene>
    <name evidence="4" type="ORF">MGAL_10B081598</name>
</gene>
<proteinExistence type="predicted"/>
<dbReference type="PANTHER" id="PTHR21724">
    <property type="entry name" value="SHKT DOMAIN-CONTAINING PROTEIN"/>
    <property type="match status" value="1"/>
</dbReference>
<dbReference type="AlphaFoldDB" id="A0A8B6G6T6"/>
<dbReference type="Proteomes" id="UP000596742">
    <property type="component" value="Unassembled WGS sequence"/>
</dbReference>
<organism evidence="4 5">
    <name type="scientific">Mytilus galloprovincialis</name>
    <name type="common">Mediterranean mussel</name>
    <dbReference type="NCBI Taxonomy" id="29158"/>
    <lineage>
        <taxon>Eukaryota</taxon>
        <taxon>Metazoa</taxon>
        <taxon>Spiralia</taxon>
        <taxon>Lophotrochozoa</taxon>
        <taxon>Mollusca</taxon>
        <taxon>Bivalvia</taxon>
        <taxon>Autobranchia</taxon>
        <taxon>Pteriomorphia</taxon>
        <taxon>Mytilida</taxon>
        <taxon>Mytiloidea</taxon>
        <taxon>Mytilidae</taxon>
        <taxon>Mytilinae</taxon>
        <taxon>Mytilus</taxon>
    </lineage>
</organism>
<feature type="domain" description="ShKT" evidence="3">
    <location>
        <begin position="165"/>
        <end position="194"/>
    </location>
</feature>
<name>A0A8B6G6T6_MYTGA</name>
<evidence type="ECO:0000313" key="4">
    <source>
        <dbReference type="EMBL" id="VDI59598.1"/>
    </source>
</evidence>
<evidence type="ECO:0000256" key="1">
    <source>
        <dbReference type="PROSITE-ProRule" id="PRU01005"/>
    </source>
</evidence>
<dbReference type="InterPro" id="IPR003582">
    <property type="entry name" value="ShKT_dom"/>
</dbReference>
<evidence type="ECO:0000313" key="5">
    <source>
        <dbReference type="Proteomes" id="UP000596742"/>
    </source>
</evidence>
<keyword evidence="2" id="KW-0732">Signal</keyword>
<keyword evidence="1" id="KW-1015">Disulfide bond</keyword>
<dbReference type="EMBL" id="UYJE01007954">
    <property type="protein sequence ID" value="VDI59598.1"/>
    <property type="molecule type" value="Genomic_DNA"/>
</dbReference>
<comment type="caution">
    <text evidence="4">The sequence shown here is derived from an EMBL/GenBank/DDBJ whole genome shotgun (WGS) entry which is preliminary data.</text>
</comment>
<dbReference type="PROSITE" id="PS51670">
    <property type="entry name" value="SHKT"/>
    <property type="match status" value="2"/>
</dbReference>
<comment type="caution">
    <text evidence="1">Lacks conserved residue(s) required for the propagation of feature annotation.</text>
</comment>
<evidence type="ECO:0000256" key="2">
    <source>
        <dbReference type="SAM" id="SignalP"/>
    </source>
</evidence>
<feature type="signal peptide" evidence="2">
    <location>
        <begin position="1"/>
        <end position="15"/>
    </location>
</feature>
<keyword evidence="5" id="KW-1185">Reference proteome</keyword>
<reference evidence="4" key="1">
    <citation type="submission" date="2018-11" db="EMBL/GenBank/DDBJ databases">
        <authorList>
            <person name="Alioto T."/>
            <person name="Alioto T."/>
        </authorList>
    </citation>
    <scope>NUCLEOTIDE SEQUENCE</scope>
</reference>
<feature type="chain" id="PRO_5032927273" description="ShKT domain-containing protein" evidence="2">
    <location>
        <begin position="16"/>
        <end position="397"/>
    </location>
</feature>
<protein>
    <recommendedName>
        <fullName evidence="3">ShKT domain-containing protein</fullName>
    </recommendedName>
</protein>
<dbReference type="Pfam" id="PF01549">
    <property type="entry name" value="ShK"/>
    <property type="match status" value="3"/>
</dbReference>
<evidence type="ECO:0000259" key="3">
    <source>
        <dbReference type="PROSITE" id="PS51670"/>
    </source>
</evidence>
<dbReference type="SMART" id="SM00254">
    <property type="entry name" value="ShKT"/>
    <property type="match status" value="5"/>
</dbReference>
<sequence length="397" mass="42320">MEFILVGIAISLADAFLLDSIKGTDINTCKDDPRVVCIASVCNGVLQSYCPLTCKLCSPITAAQHCSDNKLVHCHQDGVCADKILQVQCPVTCGLCQATTSTSIPTTSVPTTSTESIPMTPSPVVQPCLDDPRVTCDTSICDGAFKQFCPATCNTCSPINSIAPCFDDPSINCQKSACSHLVLKDYCKATCGLCSGLTTKIIQFFHPVTTEATTKETNTATSRQSTSLSTSCKDDTRFTCNRYSCSGVLSTFCPFTCNACANGISTVGVLTKSISTASEHSCNKFGLLMDLAFGSNIFNKNARKCEGKSADAVLKKHCSTPNSTKWTKGVQVLSICNSITPYSPVAVWKDNNLTDAAGVVVSCQNGRIEMIAQSCGNPISLRNITRPESDSLFTVLW</sequence>
<feature type="disulfide bond" evidence="1">
    <location>
        <begin position="178"/>
        <end position="191"/>
    </location>
</feature>
<dbReference type="OrthoDB" id="6149488at2759"/>
<accession>A0A8B6G6T6</accession>